<protein>
    <submittedName>
        <fullName evidence="2">Uncharacterized protein</fullName>
    </submittedName>
</protein>
<dbReference type="InParanoid" id="B8M7S6"/>
<dbReference type="PhylomeDB" id="B8M7S6"/>
<dbReference type="Proteomes" id="UP000001745">
    <property type="component" value="Unassembled WGS sequence"/>
</dbReference>
<evidence type="ECO:0000256" key="1">
    <source>
        <dbReference type="SAM" id="MobiDB-lite"/>
    </source>
</evidence>
<dbReference type="VEuPathDB" id="FungiDB:TSTA_030700"/>
<dbReference type="AlphaFoldDB" id="B8M7S6"/>
<evidence type="ECO:0000313" key="3">
    <source>
        <dbReference type="Proteomes" id="UP000001745"/>
    </source>
</evidence>
<dbReference type="RefSeq" id="XP_002480239.1">
    <property type="nucleotide sequence ID" value="XM_002480194.1"/>
</dbReference>
<dbReference type="EMBL" id="EQ962654">
    <property type="protein sequence ID" value="EED19805.1"/>
    <property type="molecule type" value="Genomic_DNA"/>
</dbReference>
<feature type="compositionally biased region" description="Low complexity" evidence="1">
    <location>
        <begin position="153"/>
        <end position="165"/>
    </location>
</feature>
<evidence type="ECO:0000313" key="2">
    <source>
        <dbReference type="EMBL" id="EED19805.1"/>
    </source>
</evidence>
<name>B8M7S6_TALSN</name>
<keyword evidence="3" id="KW-1185">Reference proteome</keyword>
<feature type="region of interest" description="Disordered" evidence="1">
    <location>
        <begin position="417"/>
        <end position="437"/>
    </location>
</feature>
<reference evidence="3" key="1">
    <citation type="journal article" date="2015" name="Genome Announc.">
        <title>Genome sequence of the AIDS-associated pathogen Penicillium marneffei (ATCC18224) and its near taxonomic relative Talaromyces stipitatus (ATCC10500).</title>
        <authorList>
            <person name="Nierman W.C."/>
            <person name="Fedorova-Abrams N.D."/>
            <person name="Andrianopoulos A."/>
        </authorList>
    </citation>
    <scope>NUCLEOTIDE SEQUENCE [LARGE SCALE GENOMIC DNA]</scope>
    <source>
        <strain evidence="3">ATCC 10500 / CBS 375.48 / QM 6759 / NRRL 1006</strain>
    </source>
</reference>
<feature type="compositionally biased region" description="Basic and acidic residues" evidence="1">
    <location>
        <begin position="305"/>
        <end position="314"/>
    </location>
</feature>
<dbReference type="HOGENOM" id="CLU_048933_0_0_1"/>
<dbReference type="GeneID" id="8101749"/>
<feature type="region of interest" description="Disordered" evidence="1">
    <location>
        <begin position="142"/>
        <end position="168"/>
    </location>
</feature>
<organism evidence="2 3">
    <name type="scientific">Talaromyces stipitatus (strain ATCC 10500 / CBS 375.48 / QM 6759 / NRRL 1006)</name>
    <name type="common">Penicillium stipitatum</name>
    <dbReference type="NCBI Taxonomy" id="441959"/>
    <lineage>
        <taxon>Eukaryota</taxon>
        <taxon>Fungi</taxon>
        <taxon>Dikarya</taxon>
        <taxon>Ascomycota</taxon>
        <taxon>Pezizomycotina</taxon>
        <taxon>Eurotiomycetes</taxon>
        <taxon>Eurotiomycetidae</taxon>
        <taxon>Eurotiales</taxon>
        <taxon>Trichocomaceae</taxon>
        <taxon>Talaromyces</taxon>
        <taxon>Talaromyces sect. Talaromyces</taxon>
    </lineage>
</organism>
<proteinExistence type="predicted"/>
<accession>B8M7S6</accession>
<feature type="compositionally biased region" description="Polar residues" evidence="1">
    <location>
        <begin position="419"/>
        <end position="429"/>
    </location>
</feature>
<sequence>MDTEYEYPIYGWTTTTTHHNETLDLFYHRWQTGREAQEIFLEQNTLFLEAEGGQVQVTGFLITPDDAQVAASWNSLWDEEEEDHKSEEEEDGNSFYYCPSPDKVCSMESSTSIGQIVTGISFQFEDFGRELPLGGGQNYEVQESTMPIPTTPPSHSSPGPSGPSHVHNLEHQEHTNIGKDRVMPTSPCPMLRPSPDRILSNHIDPTKHGMRWEPITVNLNGWEHEFTVLKPYADYTDVPSPIMLPGSPPQRTPKPSLSGFYKVPTVRDPFVIAELSRNSRDKEEPSPPAPPLQFPERIANSKNRWPKDQLRRTNSDVSVIDLGDPFCSMNRGKSGDPTKKSRPAPPGRPSSSMTLSLDREVSASGILSGVQIRQSSSAPALLMISPGGPSGLYARRRLEDAMSHLLQVPVRRDEAEFSQAASPASSTGAIFQLDEEQ</sequence>
<dbReference type="OrthoDB" id="4226740at2759"/>
<feature type="region of interest" description="Disordered" evidence="1">
    <location>
        <begin position="276"/>
        <end position="354"/>
    </location>
</feature>
<gene>
    <name evidence="2" type="ORF">TSTA_030700</name>
</gene>